<comment type="catalytic activity">
    <reaction evidence="8">
        <text>L-threonyl-[protein] + ATP = O-phospho-L-threonyl-[protein] + ADP + H(+)</text>
        <dbReference type="Rhea" id="RHEA:46608"/>
        <dbReference type="Rhea" id="RHEA-COMP:11060"/>
        <dbReference type="Rhea" id="RHEA-COMP:11605"/>
        <dbReference type="ChEBI" id="CHEBI:15378"/>
        <dbReference type="ChEBI" id="CHEBI:30013"/>
        <dbReference type="ChEBI" id="CHEBI:30616"/>
        <dbReference type="ChEBI" id="CHEBI:61977"/>
        <dbReference type="ChEBI" id="CHEBI:456216"/>
        <dbReference type="EC" id="2.7.12.2"/>
    </reaction>
</comment>
<feature type="domain" description="Protein kinase" evidence="10">
    <location>
        <begin position="546"/>
        <end position="824"/>
    </location>
</feature>
<dbReference type="EMBL" id="GG662649">
    <property type="protein sequence ID" value="EAR94834.2"/>
    <property type="molecule type" value="Genomic_DNA"/>
</dbReference>
<dbReference type="STRING" id="312017.Q23EB9"/>
<dbReference type="SMART" id="SM00220">
    <property type="entry name" value="S_TKc"/>
    <property type="match status" value="1"/>
</dbReference>
<keyword evidence="1" id="KW-0808">Transferase</keyword>
<evidence type="ECO:0000313" key="12">
    <source>
        <dbReference type="Proteomes" id="UP000009168"/>
    </source>
</evidence>
<dbReference type="OrthoDB" id="4062651at2759"/>
<dbReference type="AlphaFoldDB" id="Q23EB9"/>
<dbReference type="eggNOG" id="KOG0579">
    <property type="taxonomic scope" value="Eukaryota"/>
</dbReference>
<sequence>MMKSASYLILSYLIAKIFCTTFTLIDYTPNLLAPLNLTESQRVIYTCNHNLCYSITRFGFIDWTGYKEVIRPCENETFCYPFPSDDTTDVYTNSIGTQVKIYWIDPTERKFYNVIIDKYIGTYITYTVSDAVRFQYLNDVSTIYIETETSQQEKQVLLYSNGQYFNYFSLPKDCVYWIIQNQLKFLFYQNEIQCQQGTQTPQIYQLEGQGIIDPLQQIQFINMQIFVKIYIPQTQQMRLLQFNEIGNLIYDVTIPNIITIDQMYQISSGIINGMNYYQSNSTLIINTNQTFYSASLYTTTPIIFFQMQYFNVWVCNQQYFQPFILNQSAINDTSSLYQKLNQQLHINLNQSQLSLQQQQEAINYHQIKFHQNNSQIGSLQIDDQAIYDQNHFRLIQNLVSNFDEQSSQIQQLQDSGALYINSKQPCIIKLQNGDQIQVTSLQIDLQSITYKVNQNSVLNYYFSAKVNGKWMLFKSSLKQQIHYTQGRGSSFTFITIALTTYFFLRGSIYFYSAFVHRKEYTQMQEFIIKQTQTKISEELFNKCYTILTDNKLGEGAFGVVYKCQYTPSEEYSFMKKYKQNQMFACKVLTKTDQNMEMITQEIDALESVRNCQSAIKMINYSIGNEKVYIVLELAKYSLEDCIQMKYGNRFSDNEIIQIALDLVEVLVQLRNCNFNHRDIKPSNILIMEDENKIKLTDFGAAKRINISNFTKKSDELIGSLSWMAPELVQAIEQYDEEQDDNSLSQIDYEKCDIFSLGLTLLYCILKIKLKGCNRFEYILNNYFSNLDKQHSNIDKEFRILLRKMTSFDPKKRPTCFIIRQHLLDITRQSYQQLLQRSETTLTVNK</sequence>
<dbReference type="InterPro" id="IPR011009">
    <property type="entry name" value="Kinase-like_dom_sf"/>
</dbReference>
<comment type="catalytic activity">
    <reaction evidence="7">
        <text>L-seryl-[protein] + ATP = O-phospho-L-seryl-[protein] + ADP + H(+)</text>
        <dbReference type="Rhea" id="RHEA:17989"/>
        <dbReference type="Rhea" id="RHEA-COMP:9863"/>
        <dbReference type="Rhea" id="RHEA-COMP:11604"/>
        <dbReference type="ChEBI" id="CHEBI:15378"/>
        <dbReference type="ChEBI" id="CHEBI:29999"/>
        <dbReference type="ChEBI" id="CHEBI:30616"/>
        <dbReference type="ChEBI" id="CHEBI:83421"/>
        <dbReference type="ChEBI" id="CHEBI:456216"/>
        <dbReference type="EC" id="2.7.12.2"/>
    </reaction>
</comment>
<gene>
    <name evidence="11" type="ORF">TTHERM_00717590</name>
</gene>
<evidence type="ECO:0000256" key="1">
    <source>
        <dbReference type="ARBA" id="ARBA00022679"/>
    </source>
</evidence>
<dbReference type="InterPro" id="IPR000719">
    <property type="entry name" value="Prot_kinase_dom"/>
</dbReference>
<evidence type="ECO:0000256" key="3">
    <source>
        <dbReference type="ARBA" id="ARBA00022777"/>
    </source>
</evidence>
<dbReference type="Gene3D" id="1.10.510.10">
    <property type="entry name" value="Transferase(Phosphotransferase) domain 1"/>
    <property type="match status" value="1"/>
</dbReference>
<keyword evidence="12" id="KW-1185">Reference proteome</keyword>
<dbReference type="InterPro" id="IPR008271">
    <property type="entry name" value="Ser/Thr_kinase_AS"/>
</dbReference>
<proteinExistence type="inferred from homology"/>
<dbReference type="GeneID" id="7839519"/>
<dbReference type="GO" id="GO:0004708">
    <property type="term" value="F:MAP kinase kinase activity"/>
    <property type="evidence" value="ECO:0007669"/>
    <property type="project" value="UniProtKB-EC"/>
</dbReference>
<evidence type="ECO:0000256" key="6">
    <source>
        <dbReference type="ARBA" id="ARBA00038999"/>
    </source>
</evidence>
<dbReference type="HOGENOM" id="CLU_354331_0_0_1"/>
<dbReference type="PROSITE" id="PS00108">
    <property type="entry name" value="PROTEIN_KINASE_ST"/>
    <property type="match status" value="1"/>
</dbReference>
<evidence type="ECO:0000256" key="7">
    <source>
        <dbReference type="ARBA" id="ARBA00049014"/>
    </source>
</evidence>
<dbReference type="GO" id="GO:0005524">
    <property type="term" value="F:ATP binding"/>
    <property type="evidence" value="ECO:0007669"/>
    <property type="project" value="UniProtKB-KW"/>
</dbReference>
<keyword evidence="4" id="KW-0067">ATP-binding</keyword>
<protein>
    <recommendedName>
        <fullName evidence="6">mitogen-activated protein kinase kinase</fullName>
        <ecNumber evidence="6">2.7.12.2</ecNumber>
    </recommendedName>
</protein>
<dbReference type="Proteomes" id="UP000009168">
    <property type="component" value="Unassembled WGS sequence"/>
</dbReference>
<dbReference type="Gene3D" id="3.30.200.20">
    <property type="entry name" value="Phosphorylase Kinase, domain 1"/>
    <property type="match status" value="1"/>
</dbReference>
<reference evidence="12" key="1">
    <citation type="journal article" date="2006" name="PLoS Biol.">
        <title>Macronuclear genome sequence of the ciliate Tetrahymena thermophila, a model eukaryote.</title>
        <authorList>
            <person name="Eisen J.A."/>
            <person name="Coyne R.S."/>
            <person name="Wu M."/>
            <person name="Wu D."/>
            <person name="Thiagarajan M."/>
            <person name="Wortman J.R."/>
            <person name="Badger J.H."/>
            <person name="Ren Q."/>
            <person name="Amedeo P."/>
            <person name="Jones K.M."/>
            <person name="Tallon L.J."/>
            <person name="Delcher A.L."/>
            <person name="Salzberg S.L."/>
            <person name="Silva J.C."/>
            <person name="Haas B.J."/>
            <person name="Majoros W.H."/>
            <person name="Farzad M."/>
            <person name="Carlton J.M."/>
            <person name="Smith R.K. Jr."/>
            <person name="Garg J."/>
            <person name="Pearlman R.E."/>
            <person name="Karrer K.M."/>
            <person name="Sun L."/>
            <person name="Manning G."/>
            <person name="Elde N.C."/>
            <person name="Turkewitz A.P."/>
            <person name="Asai D.J."/>
            <person name="Wilkes D.E."/>
            <person name="Wang Y."/>
            <person name="Cai H."/>
            <person name="Collins K."/>
            <person name="Stewart B.A."/>
            <person name="Lee S.R."/>
            <person name="Wilamowska K."/>
            <person name="Weinberg Z."/>
            <person name="Ruzzo W.L."/>
            <person name="Wloga D."/>
            <person name="Gaertig J."/>
            <person name="Frankel J."/>
            <person name="Tsao C.-C."/>
            <person name="Gorovsky M.A."/>
            <person name="Keeling P.J."/>
            <person name="Waller R.F."/>
            <person name="Patron N.J."/>
            <person name="Cherry J.M."/>
            <person name="Stover N.A."/>
            <person name="Krieger C.J."/>
            <person name="del Toro C."/>
            <person name="Ryder H.F."/>
            <person name="Williamson S.C."/>
            <person name="Barbeau R.A."/>
            <person name="Hamilton E.P."/>
            <person name="Orias E."/>
        </authorList>
    </citation>
    <scope>NUCLEOTIDE SEQUENCE [LARGE SCALE GENOMIC DNA]</scope>
    <source>
        <strain evidence="12">SB210</strain>
    </source>
</reference>
<dbReference type="EC" id="2.7.12.2" evidence="6"/>
<comment type="catalytic activity">
    <reaction evidence="9">
        <text>L-tyrosyl-[protein] + ATP = O-phospho-L-tyrosyl-[protein] + ADP + H(+)</text>
        <dbReference type="Rhea" id="RHEA:10596"/>
        <dbReference type="Rhea" id="RHEA-COMP:10136"/>
        <dbReference type="Rhea" id="RHEA-COMP:20101"/>
        <dbReference type="ChEBI" id="CHEBI:15378"/>
        <dbReference type="ChEBI" id="CHEBI:30616"/>
        <dbReference type="ChEBI" id="CHEBI:46858"/>
        <dbReference type="ChEBI" id="CHEBI:61978"/>
        <dbReference type="ChEBI" id="CHEBI:456216"/>
        <dbReference type="EC" id="2.7.12.2"/>
    </reaction>
</comment>
<keyword evidence="3 11" id="KW-0418">Kinase</keyword>
<comment type="similarity">
    <text evidence="5">Belongs to the protein kinase superfamily. STE Ser/Thr protein kinase family. MAP kinase kinase subfamily.</text>
</comment>
<evidence type="ECO:0000256" key="2">
    <source>
        <dbReference type="ARBA" id="ARBA00022741"/>
    </source>
</evidence>
<evidence type="ECO:0000256" key="4">
    <source>
        <dbReference type="ARBA" id="ARBA00022840"/>
    </source>
</evidence>
<dbReference type="PANTHER" id="PTHR48013">
    <property type="entry name" value="DUAL SPECIFICITY MITOGEN-ACTIVATED PROTEIN KINASE KINASE 5-RELATED"/>
    <property type="match status" value="1"/>
</dbReference>
<keyword evidence="2" id="KW-0547">Nucleotide-binding</keyword>
<evidence type="ECO:0000256" key="8">
    <source>
        <dbReference type="ARBA" id="ARBA00049299"/>
    </source>
</evidence>
<accession>Q23EB9</accession>
<evidence type="ECO:0000256" key="9">
    <source>
        <dbReference type="ARBA" id="ARBA00051693"/>
    </source>
</evidence>
<dbReference type="InParanoid" id="Q23EB9"/>
<evidence type="ECO:0000259" key="10">
    <source>
        <dbReference type="PROSITE" id="PS50011"/>
    </source>
</evidence>
<dbReference type="PROSITE" id="PS50011">
    <property type="entry name" value="PROTEIN_KINASE_DOM"/>
    <property type="match status" value="1"/>
</dbReference>
<dbReference type="KEGG" id="tet:TTHERM_00717590"/>
<organism evidence="11 12">
    <name type="scientific">Tetrahymena thermophila (strain SB210)</name>
    <dbReference type="NCBI Taxonomy" id="312017"/>
    <lineage>
        <taxon>Eukaryota</taxon>
        <taxon>Sar</taxon>
        <taxon>Alveolata</taxon>
        <taxon>Ciliophora</taxon>
        <taxon>Intramacronucleata</taxon>
        <taxon>Oligohymenophorea</taxon>
        <taxon>Hymenostomatida</taxon>
        <taxon>Tetrahymenina</taxon>
        <taxon>Tetrahymenidae</taxon>
        <taxon>Tetrahymena</taxon>
    </lineage>
</organism>
<dbReference type="Pfam" id="PF00069">
    <property type="entry name" value="Pkinase"/>
    <property type="match status" value="1"/>
</dbReference>
<dbReference type="RefSeq" id="XP_001015079.2">
    <property type="nucleotide sequence ID" value="XM_001015079.2"/>
</dbReference>
<dbReference type="SUPFAM" id="SSF56112">
    <property type="entry name" value="Protein kinase-like (PK-like)"/>
    <property type="match status" value="1"/>
</dbReference>
<dbReference type="CDD" id="cd00180">
    <property type="entry name" value="PKc"/>
    <property type="match status" value="1"/>
</dbReference>
<evidence type="ECO:0000256" key="5">
    <source>
        <dbReference type="ARBA" id="ARBA00038035"/>
    </source>
</evidence>
<evidence type="ECO:0000313" key="11">
    <source>
        <dbReference type="EMBL" id="EAR94834.2"/>
    </source>
</evidence>
<name>Q23EB9_TETTS</name>
<dbReference type="PANTHER" id="PTHR48013:SF9">
    <property type="entry name" value="DUAL SPECIFICITY MITOGEN-ACTIVATED PROTEIN KINASE KINASE 5"/>
    <property type="match status" value="1"/>
</dbReference>